<reference evidence="2" key="1">
    <citation type="submission" date="2014-05" db="EMBL/GenBank/DDBJ databases">
        <title>Whole genome sequencing of Lactobacillus casei NRIC0644.</title>
        <authorList>
            <person name="Atarashi H."/>
            <person name="Yoshida Y."/>
            <person name="Fujimura S."/>
            <person name="Tanaka N."/>
            <person name="Shiwa Y."/>
            <person name="Yoshikawa H."/>
            <person name="Okada S."/>
            <person name="Nakagawa J."/>
        </authorList>
    </citation>
    <scope>NUCLEOTIDE SEQUENCE [LARGE SCALE GENOMIC DNA]</scope>
    <source>
        <strain evidence="2">NRIC0644</strain>
    </source>
</reference>
<accession>A0A0C9QBZ8</accession>
<protein>
    <submittedName>
        <fullName evidence="1">Uncharacterized protein</fullName>
    </submittedName>
</protein>
<organism evidence="1 2">
    <name type="scientific">Lacticaseibacillus paracasei NRIC 0644</name>
    <dbReference type="NCBI Taxonomy" id="1435038"/>
    <lineage>
        <taxon>Bacteria</taxon>
        <taxon>Bacillati</taxon>
        <taxon>Bacillota</taxon>
        <taxon>Bacilli</taxon>
        <taxon>Lactobacillales</taxon>
        <taxon>Lactobacillaceae</taxon>
        <taxon>Lacticaseibacillus</taxon>
    </lineage>
</organism>
<dbReference type="AlphaFoldDB" id="A0A0C9QBZ8"/>
<proteinExistence type="predicted"/>
<evidence type="ECO:0000313" key="1">
    <source>
        <dbReference type="EMBL" id="GAN37287.1"/>
    </source>
</evidence>
<dbReference type="EMBL" id="BAYM01000134">
    <property type="protein sequence ID" value="GAN37287.1"/>
    <property type="molecule type" value="Genomic_DNA"/>
</dbReference>
<gene>
    <name evidence="1" type="ORF">LC0644_1876</name>
</gene>
<evidence type="ECO:0000313" key="2">
    <source>
        <dbReference type="Proteomes" id="UP000032552"/>
    </source>
</evidence>
<name>A0A0C9QBZ8_LACPA</name>
<sequence>MSSASEELNHYWPAFRQSKRYAPLLGIGDAEIKHILTGIVELVMAQNQHHIKAWQINEIAAALRPALKTSWATPKQEQRILARYASWVNIFLTWLAEAGKVAFTSADVAAVMAILYP</sequence>
<dbReference type="RefSeq" id="WP_045625678.1">
    <property type="nucleotide sequence ID" value="NZ_BAYM01000134.1"/>
</dbReference>
<comment type="caution">
    <text evidence="1">The sequence shown here is derived from an EMBL/GenBank/DDBJ whole genome shotgun (WGS) entry which is preliminary data.</text>
</comment>
<dbReference type="Proteomes" id="UP000032552">
    <property type="component" value="Unassembled WGS sequence"/>
</dbReference>